<evidence type="ECO:0000313" key="2">
    <source>
        <dbReference type="EMBL" id="MFC4426972.1"/>
    </source>
</evidence>
<feature type="region of interest" description="Disordered" evidence="1">
    <location>
        <begin position="386"/>
        <end position="411"/>
    </location>
</feature>
<accession>A0ABV8XQZ9</accession>
<organism evidence="2 3">
    <name type="scientific">Deinococcus navajonensis</name>
    <dbReference type="NCBI Taxonomy" id="309884"/>
    <lineage>
        <taxon>Bacteria</taxon>
        <taxon>Thermotogati</taxon>
        <taxon>Deinococcota</taxon>
        <taxon>Deinococci</taxon>
        <taxon>Deinococcales</taxon>
        <taxon>Deinococcaceae</taxon>
        <taxon>Deinococcus</taxon>
    </lineage>
</organism>
<dbReference type="CDD" id="cd01029">
    <property type="entry name" value="TOPRIM_primases"/>
    <property type="match status" value="1"/>
</dbReference>
<dbReference type="InterPro" id="IPR034154">
    <property type="entry name" value="TOPRIM_DnaG/twinkle"/>
</dbReference>
<dbReference type="RefSeq" id="WP_380039999.1">
    <property type="nucleotide sequence ID" value="NZ_JBHSEH010000015.1"/>
</dbReference>
<dbReference type="Gene3D" id="3.90.580.10">
    <property type="entry name" value="Zinc finger, CHC2-type domain"/>
    <property type="match status" value="1"/>
</dbReference>
<dbReference type="Proteomes" id="UP001595998">
    <property type="component" value="Unassembled WGS sequence"/>
</dbReference>
<proteinExistence type="predicted"/>
<evidence type="ECO:0000256" key="1">
    <source>
        <dbReference type="SAM" id="MobiDB-lite"/>
    </source>
</evidence>
<reference evidence="3" key="1">
    <citation type="journal article" date="2019" name="Int. J. Syst. Evol. Microbiol.">
        <title>The Global Catalogue of Microorganisms (GCM) 10K type strain sequencing project: providing services to taxonomists for standard genome sequencing and annotation.</title>
        <authorList>
            <consortium name="The Broad Institute Genomics Platform"/>
            <consortium name="The Broad Institute Genome Sequencing Center for Infectious Disease"/>
            <person name="Wu L."/>
            <person name="Ma J."/>
        </authorList>
    </citation>
    <scope>NUCLEOTIDE SEQUENCE [LARGE SCALE GENOMIC DNA]</scope>
    <source>
        <strain evidence="3">CCUG 56029</strain>
    </source>
</reference>
<dbReference type="EMBL" id="JBHSEH010000015">
    <property type="protein sequence ID" value="MFC4426972.1"/>
    <property type="molecule type" value="Genomic_DNA"/>
</dbReference>
<name>A0ABV8XQZ9_9DEIO</name>
<gene>
    <name evidence="2" type="ORF">ACFOZ9_12200</name>
</gene>
<protein>
    <recommendedName>
        <fullName evidence="4">Toprim domain-containing protein</fullName>
    </recommendedName>
</protein>
<dbReference type="InterPro" id="IPR036977">
    <property type="entry name" value="DNA_primase_Znf_CHC2"/>
</dbReference>
<sequence>MKLPDLLDLVPLPDLIANTCGPDAVRGLNRDHGGVIPDPRPGHEERHPSFSVYCRNGRWRFKRHGGDGASGSAYDFLLSLNYTPGQAREELARLAGVSLEAWLPGGRPSVPAPDPLRAARWALEKCRPFSGEEQQRLPGLLDFLSLSDAAGRDLQRRGLYGYAGLQVGRLRRDFSSRDGRMLAHAGALGILVRGPDGRPYALKVRNLGTVEALEASGLHRYVYRLAGHGAPAWCSPRYGHGEAVLIVEGELNGAAATRALREVGLALDVQGLAGAGGTPFLDGLAGKPVFLYADPDDAGAACLDRVGELALKAGAREVRVLPGLPEGDLCDLLGTLGPVPLGDLLGDWCSQADYWQKSITGKNGLPVNGAVQHAKNDYWQTGNHTPGWGTSDTSGWASEDGPWGVIDRGGW</sequence>
<feature type="compositionally biased region" description="Polar residues" evidence="1">
    <location>
        <begin position="386"/>
        <end position="396"/>
    </location>
</feature>
<evidence type="ECO:0008006" key="4">
    <source>
        <dbReference type="Google" id="ProtNLM"/>
    </source>
</evidence>
<comment type="caution">
    <text evidence="2">The sequence shown here is derived from an EMBL/GenBank/DDBJ whole genome shotgun (WGS) entry which is preliminary data.</text>
</comment>
<dbReference type="SUPFAM" id="SSF57783">
    <property type="entry name" value="Zinc beta-ribbon"/>
    <property type="match status" value="1"/>
</dbReference>
<evidence type="ECO:0000313" key="3">
    <source>
        <dbReference type="Proteomes" id="UP001595998"/>
    </source>
</evidence>
<keyword evidence="3" id="KW-1185">Reference proteome</keyword>